<sequence>MGIQSESAVEVFQSFKKESEIEITLEAPNFKSLLNRIGSKCGFESFVSFLEQWRNTCFGVEAHSEDVIHVLSPVIVDKNQRMWRITAINRPNGWFVGASEL</sequence>
<dbReference type="AlphaFoldDB" id="A0A3B0V8D3"/>
<proteinExistence type="predicted"/>
<reference evidence="1" key="1">
    <citation type="submission" date="2018-06" db="EMBL/GenBank/DDBJ databases">
        <authorList>
            <person name="Zhirakovskaya E."/>
        </authorList>
    </citation>
    <scope>NUCLEOTIDE SEQUENCE</scope>
</reference>
<protein>
    <submittedName>
        <fullName evidence="1">Uncharacterized protein</fullName>
    </submittedName>
</protein>
<dbReference type="EMBL" id="UOEV01000083">
    <property type="protein sequence ID" value="VAW33139.1"/>
    <property type="molecule type" value="Genomic_DNA"/>
</dbReference>
<name>A0A3B0V8D3_9ZZZZ</name>
<evidence type="ECO:0000313" key="1">
    <source>
        <dbReference type="EMBL" id="VAW33139.1"/>
    </source>
</evidence>
<gene>
    <name evidence="1" type="ORF">MNBD_CPR01-472</name>
</gene>
<organism evidence="1">
    <name type="scientific">hydrothermal vent metagenome</name>
    <dbReference type="NCBI Taxonomy" id="652676"/>
    <lineage>
        <taxon>unclassified sequences</taxon>
        <taxon>metagenomes</taxon>
        <taxon>ecological metagenomes</taxon>
    </lineage>
</organism>
<accession>A0A3B0V8D3</accession>